<proteinExistence type="predicted"/>
<organism evidence="1 2">
    <name type="scientific">Pluteus cervinus</name>
    <dbReference type="NCBI Taxonomy" id="181527"/>
    <lineage>
        <taxon>Eukaryota</taxon>
        <taxon>Fungi</taxon>
        <taxon>Dikarya</taxon>
        <taxon>Basidiomycota</taxon>
        <taxon>Agaricomycotina</taxon>
        <taxon>Agaricomycetes</taxon>
        <taxon>Agaricomycetidae</taxon>
        <taxon>Agaricales</taxon>
        <taxon>Pluteineae</taxon>
        <taxon>Pluteaceae</taxon>
        <taxon>Pluteus</taxon>
    </lineage>
</organism>
<protein>
    <submittedName>
        <fullName evidence="1">Uncharacterized protein</fullName>
    </submittedName>
</protein>
<dbReference type="EMBL" id="ML208694">
    <property type="protein sequence ID" value="TFK61107.1"/>
    <property type="molecule type" value="Genomic_DNA"/>
</dbReference>
<sequence>MGSFASKGQERQKVEPILKLLKMYDTVIIVDDSLSMSGARWKQAGKALAKLAKLAAEYDEDGLDIFFLNSNESEQGIKDPQEVAALFKRVSPRDLTPIGKRLRGFLEEYITQYRHNSGIKRVNYIVITDGEANDQEKENKVERVIVNAAQKLDDLNAPISQVGIQFVQIGTDESARRFLEMLDDTLKNKYKIRDMVDTTVNFNDGPIDLVKALVGGINKRVDGGTIVTG</sequence>
<evidence type="ECO:0000313" key="2">
    <source>
        <dbReference type="Proteomes" id="UP000308600"/>
    </source>
</evidence>
<gene>
    <name evidence="1" type="ORF">BDN72DRAFT_849953</name>
</gene>
<accession>A0ACD3A691</accession>
<reference evidence="1 2" key="1">
    <citation type="journal article" date="2019" name="Nat. Ecol. Evol.">
        <title>Megaphylogeny resolves global patterns of mushroom evolution.</title>
        <authorList>
            <person name="Varga T."/>
            <person name="Krizsan K."/>
            <person name="Foldi C."/>
            <person name="Dima B."/>
            <person name="Sanchez-Garcia M."/>
            <person name="Sanchez-Ramirez S."/>
            <person name="Szollosi G.J."/>
            <person name="Szarkandi J.G."/>
            <person name="Papp V."/>
            <person name="Albert L."/>
            <person name="Andreopoulos W."/>
            <person name="Angelini C."/>
            <person name="Antonin V."/>
            <person name="Barry K.W."/>
            <person name="Bougher N.L."/>
            <person name="Buchanan P."/>
            <person name="Buyck B."/>
            <person name="Bense V."/>
            <person name="Catcheside P."/>
            <person name="Chovatia M."/>
            <person name="Cooper J."/>
            <person name="Damon W."/>
            <person name="Desjardin D."/>
            <person name="Finy P."/>
            <person name="Geml J."/>
            <person name="Haridas S."/>
            <person name="Hughes K."/>
            <person name="Justo A."/>
            <person name="Karasinski D."/>
            <person name="Kautmanova I."/>
            <person name="Kiss B."/>
            <person name="Kocsube S."/>
            <person name="Kotiranta H."/>
            <person name="LaButti K.M."/>
            <person name="Lechner B.E."/>
            <person name="Liimatainen K."/>
            <person name="Lipzen A."/>
            <person name="Lukacs Z."/>
            <person name="Mihaltcheva S."/>
            <person name="Morgado L.N."/>
            <person name="Niskanen T."/>
            <person name="Noordeloos M.E."/>
            <person name="Ohm R.A."/>
            <person name="Ortiz-Santana B."/>
            <person name="Ovrebo C."/>
            <person name="Racz N."/>
            <person name="Riley R."/>
            <person name="Savchenko A."/>
            <person name="Shiryaev A."/>
            <person name="Soop K."/>
            <person name="Spirin V."/>
            <person name="Szebenyi C."/>
            <person name="Tomsovsky M."/>
            <person name="Tulloss R.E."/>
            <person name="Uehling J."/>
            <person name="Grigoriev I.V."/>
            <person name="Vagvolgyi C."/>
            <person name="Papp T."/>
            <person name="Martin F.M."/>
            <person name="Miettinen O."/>
            <person name="Hibbett D.S."/>
            <person name="Nagy L.G."/>
        </authorList>
    </citation>
    <scope>NUCLEOTIDE SEQUENCE [LARGE SCALE GENOMIC DNA]</scope>
    <source>
        <strain evidence="1 2">NL-1719</strain>
    </source>
</reference>
<keyword evidence="2" id="KW-1185">Reference proteome</keyword>
<evidence type="ECO:0000313" key="1">
    <source>
        <dbReference type="EMBL" id="TFK61107.1"/>
    </source>
</evidence>
<dbReference type="Proteomes" id="UP000308600">
    <property type="component" value="Unassembled WGS sequence"/>
</dbReference>
<name>A0ACD3A691_9AGAR</name>